<protein>
    <submittedName>
        <fullName evidence="1">29124_t:CDS:1</fullName>
    </submittedName>
</protein>
<organism evidence="1 2">
    <name type="scientific">Gigaspora margarita</name>
    <dbReference type="NCBI Taxonomy" id="4874"/>
    <lineage>
        <taxon>Eukaryota</taxon>
        <taxon>Fungi</taxon>
        <taxon>Fungi incertae sedis</taxon>
        <taxon>Mucoromycota</taxon>
        <taxon>Glomeromycotina</taxon>
        <taxon>Glomeromycetes</taxon>
        <taxon>Diversisporales</taxon>
        <taxon>Gigasporaceae</taxon>
        <taxon>Gigaspora</taxon>
    </lineage>
</organism>
<gene>
    <name evidence="1" type="ORF">GMARGA_LOCUS32720</name>
</gene>
<keyword evidence="2" id="KW-1185">Reference proteome</keyword>
<evidence type="ECO:0000313" key="2">
    <source>
        <dbReference type="Proteomes" id="UP000789901"/>
    </source>
</evidence>
<dbReference type="EMBL" id="CAJVQB010052114">
    <property type="protein sequence ID" value="CAG8835750.1"/>
    <property type="molecule type" value="Genomic_DNA"/>
</dbReference>
<sequence>KKITTWCIIWVIPPKQRSWVHGFLIKITLETLVGEALVDPLFWSNMTILNLSTNSIRFGDLKSRAST</sequence>
<feature type="non-terminal residue" evidence="1">
    <location>
        <position position="1"/>
    </location>
</feature>
<proteinExistence type="predicted"/>
<name>A0ABN7WPF6_GIGMA</name>
<reference evidence="1 2" key="1">
    <citation type="submission" date="2021-06" db="EMBL/GenBank/DDBJ databases">
        <authorList>
            <person name="Kallberg Y."/>
            <person name="Tangrot J."/>
            <person name="Rosling A."/>
        </authorList>
    </citation>
    <scope>NUCLEOTIDE SEQUENCE [LARGE SCALE GENOMIC DNA]</scope>
    <source>
        <strain evidence="1 2">120-4 pot B 10/14</strain>
    </source>
</reference>
<dbReference type="Proteomes" id="UP000789901">
    <property type="component" value="Unassembled WGS sequence"/>
</dbReference>
<accession>A0ABN7WPF6</accession>
<evidence type="ECO:0000313" key="1">
    <source>
        <dbReference type="EMBL" id="CAG8835750.1"/>
    </source>
</evidence>
<comment type="caution">
    <text evidence="1">The sequence shown here is derived from an EMBL/GenBank/DDBJ whole genome shotgun (WGS) entry which is preliminary data.</text>
</comment>